<keyword evidence="6" id="KW-1133">Transmembrane helix</keyword>
<accession>Q9RGN5</accession>
<evidence type="ECO:0007829" key="9">
    <source>
        <dbReference type="PDB" id="3I57"/>
    </source>
</evidence>
<dbReference type="PDBsum" id="3I57"/>
<feature type="domain" description="Gram-positive cocci surface proteins LPxTG" evidence="7">
    <location>
        <begin position="3232"/>
        <end position="3269"/>
    </location>
</feature>
<feature type="binding site" evidence="9">
    <location>
        <position position="2126"/>
    </location>
    <ligand>
        <name>Ca(2+)</name>
        <dbReference type="ChEBI" id="CHEBI:29108"/>
    </ligand>
</feature>
<proteinExistence type="evidence at protein level"/>
<name>Q9RGN5_LIMRT</name>
<feature type="region of interest" description="Disordered" evidence="5">
    <location>
        <begin position="54"/>
        <end position="132"/>
    </location>
</feature>
<dbReference type="Pfam" id="PF17966">
    <property type="entry name" value="Muc_B2"/>
    <property type="match status" value="14"/>
</dbReference>
<sequence precursor="true">MVGKNNNYVRESKSNEHFQRFALRKLSVGVVSVAVAAGFYLGSGATAQAATTESNASAKTEQVVQQNSTSAASDSTSTSNSSAAVSTSSATPVSTESASSMTVSDLPASASAASDNQASAANASESSSQSASSSVASDAAATVSKDSQAASEANSQSAADVETVQLPTSAANANANESQAANILGAQAVQKAANQQAPAGFTVTDPNYPAEMYKDPDASHYTYWWAQSSNGEYNLVLSTDRNGDGKVYVFLLGNNNNVLGKYTVDKNKSTEVATDDEGDFGTVYNDGQSGVFVTSDGTWKSKFNVFDPKAGEDDGDYGSISFMIPQVETQTTTYVTYFDSKGNKVDKPIEVSDPVIQKGLDGQIYTTKGGKVINGYFAKEPKNAHGFMSPFGKQGAIYTKDWHDGLKATFTETDTKTGLMHVVVKHYYHSWGWGTWRTVKEFDLAPGQSEKVDYDVYKSVTIHSIYIPQTINIQYTYEKLGNLVISSDSKSFPAEDKTQYPNDKSDSTKAGNVTIPKVAGFTPTINDKTVTNYTFNPSDYVSDLSKDINVVYVADTQEAAISFYDETDHKPLNDQTIQLTGKTGEKISHTEANQTLAKLGKQGYVVDQNTFADDATYDNDTQAPQEFTIYLKHDTTHTDATSSKADQKTVSETIHYVYKDGVNANKPVADDANTTVTFKRGYTTDKVTGKIVSYDPWTVDGKQADSKTFDAVKSPVIAGYTADQAEVAAQTVTPDSQNINKTVYYTADTQEAAINFYDETGHKLLDNQTIHLTGKTGEKVDRTQADQTLADLVKQGYVLDKENTAKAFPADAVYDNNDQTPQEFTIYLKHGTTHTDATSSKADQKTVSETIHYVYKDGVNANKPVADDANTTVTFKRGYTTDKVTGKIVSYDPWTVDGKQADSKTFDAVKSPVIAGYTADQAEVAAQTVTPDSQNINKTVYYTADTQEAAINFYDETGHKLLDNQTIHLTGKTGEKVDRTQADQTLAELEKQGYVLDENNTKLGFPSNAAYDDDDVKPQEFTIYLKHGMTHTDATDKNAEQKIVTETIHYVYENNQTAKTDYTSAVDFKRGYTTDNVTHKIISYDPWMVSSKKFGFVKSPAIEGYTPNHSQIDEITVTPDSKDVVKTVVYVGNAQEAQAIFYDETTGKEISGTREIATGKTDETISFTKDPNEVVKELEKQGYVFDKDNAKNNVFVAGTAYDKNSEVHQYFKYYLKHGHATVTPDQDPQKGQKTVTQTIKYEYADGTATGLADNVQTLTFKRTGDKDLVTHEVTWPDWSTVAGQQTSVVTSPALKGYTADTNEIPAITYHAGDSDVTYVVKYNADVQHAVINYIDGESDEILHTDKVNGHSDEKINYSTADMIKQLEAKGYELFKDNFPAGEKFDNDDTNDQFYTVIFKHHRENVDPNHSSADGTKGTKTLTETVHYKYANGTKAAEDQTAQVTFTRNGVLDDVTGIVAWGKWNEASQSYKALTSPTIAGYAPSEAVVKRSSNSDAEQGPTLTVIYTADAQKVHVQYIDGETDQMLRQDDLDGYTDETIPYSTAEGIKKFEGDGYELFKDNFPAGEKFDNDDKNDQTYTVIFKHHRENVDPNHSSADGTKGTKTLTETVHYKYADGTKAAEDQTAQVTFTRNGVLDDVTGIVAWGKWNEASQSYKALTSPTIAGYTPSEAVVKRSSNSDAEQGPTLTVIYTADAQKVHVQYIDGETDQMLRQDDLDGYTDETIPYSTAEGIKKFEGDGYELFKDNFPAGEKFDNDDTNDQFYTVIFKHHRENVDPNHSSADGTKGTKTLTETVHYKYANGTKAAEDQTAQVTFTRNGVLDDVTGIVAWGKWNEASQSYKALTSPTIAGYAPSEAVVKRSSNSDAEQGPTLTVIYTADAQKVHVQYIDGETDQMLRQDDLDGYTDETIPYSTAEGIKKFEGDGYELFKDNFPAGEKFDNDDKNDQTYTVIFKHHRENVDPNHSSADGTKGTKTLTETVHYKYADGTKAAEDQTAQVTFTRNGVLDDVTGIVAWGKWNEASQSYKALTSPTIAGYTPSEAVVKRSSNSDAEQGPTLTVIYTADAQKVHVQYIDGETDQMLRQDDLDGYTDETIPYSTAEGIKKFEGDGYELFKDNFPAGEKFDNDDTNDQFYTVIFKHHRENVDPNHSSADGTKGTKTLTETVHYKYANGTKAAEDQTAQVTFTRNGVLDDVTGIVAWGKWNEASQSYKALTSPTIAGYAPSEAVVKRSSNSDAEQGPTLTVIYTADAQKVHVQYIDGETDQMLRQDDLDGYTDETIPYSTAEGIKKFEGDGYELFKDNFPAGEKFDNDDKNDQTYTVIFKHHRENVDPNHSSADGTKGTKTLTETVHYKYADGTKAAEDQTAQVTFTRNGVLDDVTGIVAWGKWNEASQSYKALTSPTIAGYTPSEAVVKRSSNSDAEQGPTLTVIYTADAQKVHVQYIDGETDQMLRQDDLDGYTDETIPYSTAEGIKKFEGDGYELFKDNFPAGEKFDNDDKTDQTYTVIFKHHRENVDPNHSSADGTKGTKTLTETVHYKYADGTKAAEDQTAQVTFTRNGVLDDVTGIVAWGKWNEASQSYKALTSPTIAGYTPSEAVVKRSSNSDAEQGPTLTVIYTADAQTAYVKYVDDTTGETLRQDDLHGYTDETIPYSTAEGIKKFEGDGYELFKDNFPAGEKFDNDDKTDQTYTVIFKHHRENVDPNHSSADGTKGTKTLTETVHYKYADGTKAAEDQTAQVTFTRNGVLDDVTGIVAWGKWNEASQSYKALTSPTIAGYTPSEAVVKRSSNSDAEQGPTLTVIYTADAQTAYVKYVDDTTGETLRQDDLHGYTDETIPYSTAEGIKKYEGDGYVLVSDGFKPGTKFGVGTPTYEVHFKHGMTHTDATDKNAEQKTVTETIHYVDENNQTVQPDSTTAVTFKRGYTTDNVTGKVVSYDPWTVDGNQADSKTFAAVPSPAVEGYTPNHQQINEFTVTPDSKDIVKTVVYVGDPQEAQAIFYDETTGKEISNTREIVNGKTDETIGFTKDPNEVVKELEKQGYVFDKDNANNNVFAAGTTYDKNSEVHQYFKYYFTHATTIVTPDNPKTPADVLPDNPGKNYPSGVAKDDLNKTVTRTINITTPDGKTQTITQKAEFTRSATVDEVTGEVTYGPWSKNVVLESVDVPNISGYVPSASVPEITVTPNDQDMTINITYKKLDSGKAADQGGNASNGGQATNGGSTTGQSAQNGQSGQTQNNAGAQQLPQTGNANNEKGALGLASAMFAAGLGLGFGSKKKCHED</sequence>
<feature type="region of interest" description="Disordered" evidence="5">
    <location>
        <begin position="491"/>
        <end position="511"/>
    </location>
</feature>
<feature type="region of interest" description="Disordered" evidence="5">
    <location>
        <begin position="3190"/>
        <end position="3241"/>
    </location>
</feature>
<keyword evidence="9" id="KW-0106">Calcium</keyword>
<feature type="compositionally biased region" description="Low complexity" evidence="5">
    <location>
        <begin position="68"/>
        <end position="100"/>
    </location>
</feature>
<evidence type="ECO:0000256" key="4">
    <source>
        <dbReference type="ARBA" id="ARBA00023088"/>
    </source>
</evidence>
<organism evidence="8">
    <name type="scientific">Limosilactobacillus reuteri</name>
    <name type="common">Lactobacillus reuteri</name>
    <dbReference type="NCBI Taxonomy" id="1598"/>
    <lineage>
        <taxon>Bacteria</taxon>
        <taxon>Bacillati</taxon>
        <taxon>Bacillota</taxon>
        <taxon>Bacilli</taxon>
        <taxon>Lactobacillales</taxon>
        <taxon>Lactobacillaceae</taxon>
        <taxon>Limosilactobacillus</taxon>
    </lineage>
</organism>
<feature type="binding site" evidence="9">
    <location>
        <position position="2121"/>
    </location>
    <ligand>
        <name>Ca(2+)</name>
        <dbReference type="ChEBI" id="CHEBI:29108"/>
    </ligand>
</feature>
<evidence type="ECO:0000259" key="7">
    <source>
        <dbReference type="PROSITE" id="PS50847"/>
    </source>
</evidence>
<keyword evidence="6" id="KW-0472">Membrane</keyword>
<dbReference type="EMBL" id="AF120104">
    <property type="protein sequence ID" value="AAF25576.1"/>
    <property type="molecule type" value="Genomic_DNA"/>
</dbReference>
<dbReference type="InterPro" id="IPR019931">
    <property type="entry name" value="LPXTG_anchor"/>
</dbReference>
<evidence type="ECO:0000313" key="8">
    <source>
        <dbReference type="EMBL" id="AAF25576.1"/>
    </source>
</evidence>
<reference evidence="8" key="1">
    <citation type="journal article" date="2002" name="Microbiology">
        <title>A high-molecular-mass cell-surface protein from Lactobacillus reuteri 1063 adheres to mucus components.</title>
        <authorList>
            <person name="Roos S."/>
            <person name="Jonsson H."/>
        </authorList>
    </citation>
    <scope>NUCLEOTIDE SEQUENCE</scope>
    <source>
        <strain evidence="8">1063</strain>
    </source>
</reference>
<keyword evidence="4" id="KW-0572">Peptidoglycan-anchor</keyword>
<dbReference type="EvolutionaryTrace" id="Q9RGN5"/>
<feature type="compositionally biased region" description="Basic and acidic residues" evidence="5">
    <location>
        <begin position="493"/>
        <end position="507"/>
    </location>
</feature>
<dbReference type="Pfam" id="PF04650">
    <property type="entry name" value="YSIRK_signal"/>
    <property type="match status" value="1"/>
</dbReference>
<evidence type="ECO:0000256" key="3">
    <source>
        <dbReference type="ARBA" id="ARBA00022729"/>
    </source>
</evidence>
<keyword evidence="9" id="KW-0479">Metal-binding</keyword>
<reference evidence="9" key="2">
    <citation type="journal article" date="2009" name="J. Biol. Chem.">
        <title>Crystal structure of a mucus-binding protein repeat reveals an unexpected functional immunoglobulin binding activity.</title>
        <authorList>
            <person name="MacKenzie D.A."/>
            <person name="Tailford L.E."/>
            <person name="Hemmings A.M."/>
            <person name="Juge N."/>
        </authorList>
    </citation>
    <scope>X-RAY CRYSTALLOGRAPHY (1.80 ANGSTROMS) OF 2063-2246 IN COMPLEX WITH CA(2+)</scope>
</reference>
<feature type="compositionally biased region" description="Polar residues" evidence="5">
    <location>
        <begin position="54"/>
        <end position="67"/>
    </location>
</feature>
<dbReference type="PDB" id="3I57">
    <property type="method" value="X-ray"/>
    <property type="resolution" value="1.80 A"/>
    <property type="chains" value="A/B=2063-2246"/>
</dbReference>
<protein>
    <submittedName>
        <fullName evidence="8">Mucus binding protein</fullName>
    </submittedName>
</protein>
<keyword evidence="6" id="KW-0812">Transmembrane</keyword>
<dbReference type="PROSITE" id="PS50847">
    <property type="entry name" value="GRAM_POS_ANCHORING"/>
    <property type="match status" value="1"/>
</dbReference>
<dbReference type="Pfam" id="PF17965">
    <property type="entry name" value="MucBP_2"/>
    <property type="match status" value="14"/>
</dbReference>
<feature type="transmembrane region" description="Helical" evidence="6">
    <location>
        <begin position="21"/>
        <end position="41"/>
    </location>
</feature>
<evidence type="ECO:0000256" key="6">
    <source>
        <dbReference type="SAM" id="Phobius"/>
    </source>
</evidence>
<gene>
    <name evidence="8" type="primary">mub</name>
</gene>
<dbReference type="Gene3D" id="2.60.40.4300">
    <property type="match status" value="14"/>
</dbReference>
<dbReference type="InterPro" id="IPR005877">
    <property type="entry name" value="YSIRK_signal_dom"/>
</dbReference>
<keyword evidence="9" id="KW-0002">3D-structure</keyword>
<dbReference type="InterPro" id="IPR041495">
    <property type="entry name" value="Mub_B2"/>
</dbReference>
<feature type="binding site" evidence="9">
    <location>
        <position position="2123"/>
    </location>
    <ligand>
        <name>Ca(2+)</name>
        <dbReference type="ChEBI" id="CHEBI:29108"/>
    </ligand>
</feature>
<evidence type="ECO:0000256" key="2">
    <source>
        <dbReference type="ARBA" id="ARBA00022525"/>
    </source>
</evidence>
<keyword evidence="3" id="KW-0732">Signal</keyword>
<evidence type="ECO:0000256" key="5">
    <source>
        <dbReference type="SAM" id="MobiDB-lite"/>
    </source>
</evidence>
<dbReference type="SMR" id="Q9RGN5"/>
<keyword evidence="1" id="KW-0134">Cell wall</keyword>
<evidence type="ECO:0000256" key="1">
    <source>
        <dbReference type="ARBA" id="ARBA00022512"/>
    </source>
</evidence>
<dbReference type="GO" id="GO:0046872">
    <property type="term" value="F:metal ion binding"/>
    <property type="evidence" value="ECO:0007669"/>
    <property type="project" value="UniProtKB-KW"/>
</dbReference>
<dbReference type="NCBIfam" id="TIGR01168">
    <property type="entry name" value="YSIRK_signal"/>
    <property type="match status" value="1"/>
</dbReference>
<dbReference type="Gene3D" id="3.10.20.470">
    <property type="match status" value="14"/>
</dbReference>
<keyword evidence="2" id="KW-0964">Secreted</keyword>
<dbReference type="Pfam" id="PF00746">
    <property type="entry name" value="Gram_pos_anchor"/>
    <property type="match status" value="1"/>
</dbReference>
<feature type="compositionally biased region" description="Polar residues" evidence="5">
    <location>
        <begin position="3196"/>
        <end position="3240"/>
    </location>
</feature>
<dbReference type="InterPro" id="IPR041558">
    <property type="entry name" value="MucBP_2"/>
</dbReference>
<feature type="compositionally biased region" description="Low complexity" evidence="5">
    <location>
        <begin position="108"/>
        <end position="132"/>
    </location>
</feature>